<dbReference type="GO" id="GO:0030182">
    <property type="term" value="P:neuron differentiation"/>
    <property type="evidence" value="ECO:0007669"/>
    <property type="project" value="TreeGrafter"/>
</dbReference>
<dbReference type="GO" id="GO:0005125">
    <property type="term" value="F:cytokine activity"/>
    <property type="evidence" value="ECO:0007669"/>
    <property type="project" value="TreeGrafter"/>
</dbReference>
<dbReference type="PRINTS" id="PR01349">
    <property type="entry name" value="WNTPROTEIN"/>
</dbReference>
<evidence type="ECO:0000313" key="10">
    <source>
        <dbReference type="EMBL" id="CAB3998759.1"/>
    </source>
</evidence>
<evidence type="ECO:0000256" key="3">
    <source>
        <dbReference type="ARBA" id="ARBA00022473"/>
    </source>
</evidence>
<dbReference type="InterPro" id="IPR043158">
    <property type="entry name" value="Wnt_C"/>
</dbReference>
<dbReference type="PANTHER" id="PTHR12027:SF100">
    <property type="entry name" value="PROTEIN WNT"/>
    <property type="match status" value="1"/>
</dbReference>
<dbReference type="InterPro" id="IPR005817">
    <property type="entry name" value="Wnt"/>
</dbReference>
<evidence type="ECO:0000256" key="9">
    <source>
        <dbReference type="RuleBase" id="RU003500"/>
    </source>
</evidence>
<accession>A0A7D9E1J5</accession>
<keyword evidence="5" id="KW-0272">Extracellular matrix</keyword>
<name>A0A7D9E1J5_PARCT</name>
<comment type="function">
    <text evidence="9">Ligand for members of the frizzled family of seven transmembrane receptors.</text>
</comment>
<evidence type="ECO:0000256" key="7">
    <source>
        <dbReference type="ARBA" id="ARBA00023157"/>
    </source>
</evidence>
<keyword evidence="11" id="KW-1185">Reference proteome</keyword>
<keyword evidence="3 9" id="KW-0217">Developmental protein</keyword>
<evidence type="ECO:0000256" key="8">
    <source>
        <dbReference type="ARBA" id="ARBA00023288"/>
    </source>
</evidence>
<keyword evidence="6 9" id="KW-0879">Wnt signaling pathway</keyword>
<dbReference type="EMBL" id="CACRXK020003433">
    <property type="protein sequence ID" value="CAB3998759.1"/>
    <property type="molecule type" value="Genomic_DNA"/>
</dbReference>
<comment type="subcellular location">
    <subcellularLocation>
        <location evidence="1 9">Secreted</location>
        <location evidence="1 9">Extracellular space</location>
        <location evidence="1 9">Extracellular matrix</location>
    </subcellularLocation>
</comment>
<evidence type="ECO:0000256" key="6">
    <source>
        <dbReference type="ARBA" id="ARBA00022687"/>
    </source>
</evidence>
<proteinExistence type="inferred from homology"/>
<dbReference type="OrthoDB" id="5945655at2759"/>
<evidence type="ECO:0000313" key="11">
    <source>
        <dbReference type="Proteomes" id="UP001152795"/>
    </source>
</evidence>
<dbReference type="Pfam" id="PF00110">
    <property type="entry name" value="wnt"/>
    <property type="match status" value="1"/>
</dbReference>
<dbReference type="GO" id="GO:0005109">
    <property type="term" value="F:frizzled binding"/>
    <property type="evidence" value="ECO:0007669"/>
    <property type="project" value="TreeGrafter"/>
</dbReference>
<dbReference type="FunFam" id="3.30.2460.20:FF:000001">
    <property type="entry name" value="Wnt homolog"/>
    <property type="match status" value="1"/>
</dbReference>
<sequence>MSDVWHGCTTPTSSSVEHYKNGDHFFSTSCHRMCFLARRNTLNLCVQRQRCFANSTDSCIIKGCKESAFLYAITAAGVAHSVTKACSSGMYSSCGCDRSLTGRPSGDWAWRGCHSNVKFAGVLTKEFSSARVSKTGHVERKKMNRHNIRVGIKALSQLLYRKCKCHGVCGSCELKTCWMQHPTEFENVGKRLLTKYKTAIEMVKTKRGPSVLRMKDKSSQKPNPDDLIHFRSSPNFCDVNTRLRTPGTSGRVCNVTSSGIDGCGILCCGRGYNIQVLTEMVKCNCRFFWCCHIKCDTCKNTREIYTCK</sequence>
<evidence type="ECO:0000256" key="1">
    <source>
        <dbReference type="ARBA" id="ARBA00004498"/>
    </source>
</evidence>
<dbReference type="CDD" id="cd13113">
    <property type="entry name" value="Wnt"/>
    <property type="match status" value="1"/>
</dbReference>
<organism evidence="10 11">
    <name type="scientific">Paramuricea clavata</name>
    <name type="common">Red gorgonian</name>
    <name type="synonym">Violescent sea-whip</name>
    <dbReference type="NCBI Taxonomy" id="317549"/>
    <lineage>
        <taxon>Eukaryota</taxon>
        <taxon>Metazoa</taxon>
        <taxon>Cnidaria</taxon>
        <taxon>Anthozoa</taxon>
        <taxon>Octocorallia</taxon>
        <taxon>Malacalcyonacea</taxon>
        <taxon>Plexauridae</taxon>
        <taxon>Paramuricea</taxon>
    </lineage>
</organism>
<dbReference type="GO" id="GO:0005615">
    <property type="term" value="C:extracellular space"/>
    <property type="evidence" value="ECO:0007669"/>
    <property type="project" value="TreeGrafter"/>
</dbReference>
<dbReference type="Proteomes" id="UP001152795">
    <property type="component" value="Unassembled WGS sequence"/>
</dbReference>
<evidence type="ECO:0000256" key="5">
    <source>
        <dbReference type="ARBA" id="ARBA00022530"/>
    </source>
</evidence>
<evidence type="ECO:0000256" key="4">
    <source>
        <dbReference type="ARBA" id="ARBA00022525"/>
    </source>
</evidence>
<dbReference type="PANTHER" id="PTHR12027">
    <property type="entry name" value="WNT RELATED"/>
    <property type="match status" value="1"/>
</dbReference>
<keyword evidence="7" id="KW-1015">Disulfide bond</keyword>
<comment type="similarity">
    <text evidence="2 9">Belongs to the Wnt family.</text>
</comment>
<dbReference type="GO" id="GO:0060070">
    <property type="term" value="P:canonical Wnt signaling pathway"/>
    <property type="evidence" value="ECO:0007669"/>
    <property type="project" value="TreeGrafter"/>
</dbReference>
<gene>
    <name evidence="10" type="ORF">PACLA_8A080098</name>
</gene>
<dbReference type="GO" id="GO:0045165">
    <property type="term" value="P:cell fate commitment"/>
    <property type="evidence" value="ECO:0007669"/>
    <property type="project" value="TreeGrafter"/>
</dbReference>
<reference evidence="10" key="1">
    <citation type="submission" date="2020-04" db="EMBL/GenBank/DDBJ databases">
        <authorList>
            <person name="Alioto T."/>
            <person name="Alioto T."/>
            <person name="Gomez Garrido J."/>
        </authorList>
    </citation>
    <scope>NUCLEOTIDE SEQUENCE</scope>
    <source>
        <strain evidence="10">A484AB</strain>
    </source>
</reference>
<keyword evidence="8" id="KW-0449">Lipoprotein</keyword>
<dbReference type="SMART" id="SM00097">
    <property type="entry name" value="WNT1"/>
    <property type="match status" value="1"/>
</dbReference>
<dbReference type="Gene3D" id="3.30.2460.20">
    <property type="match status" value="1"/>
</dbReference>
<evidence type="ECO:0000256" key="2">
    <source>
        <dbReference type="ARBA" id="ARBA00005683"/>
    </source>
</evidence>
<protein>
    <recommendedName>
        <fullName evidence="9">Protein Wnt</fullName>
    </recommendedName>
</protein>
<dbReference type="AlphaFoldDB" id="A0A7D9E1J5"/>
<keyword evidence="4" id="KW-0964">Secreted</keyword>
<comment type="caution">
    <text evidence="10">The sequence shown here is derived from an EMBL/GenBank/DDBJ whole genome shotgun (WGS) entry which is preliminary data.</text>
</comment>